<evidence type="ECO:0000313" key="2">
    <source>
        <dbReference type="EMBL" id="KKN43241.1"/>
    </source>
</evidence>
<comment type="caution">
    <text evidence="2">The sequence shown here is derived from an EMBL/GenBank/DDBJ whole genome shotgun (WGS) entry which is preliminary data.</text>
</comment>
<protein>
    <submittedName>
        <fullName evidence="2">Uncharacterized protein</fullName>
    </submittedName>
</protein>
<keyword evidence="1" id="KW-0472">Membrane</keyword>
<organism evidence="2">
    <name type="scientific">marine sediment metagenome</name>
    <dbReference type="NCBI Taxonomy" id="412755"/>
    <lineage>
        <taxon>unclassified sequences</taxon>
        <taxon>metagenomes</taxon>
        <taxon>ecological metagenomes</taxon>
    </lineage>
</organism>
<proteinExistence type="predicted"/>
<gene>
    <name evidence="2" type="ORF">LCGC14_0705270</name>
</gene>
<accession>A0A0F9T2M5</accession>
<feature type="transmembrane region" description="Helical" evidence="1">
    <location>
        <begin position="183"/>
        <end position="205"/>
    </location>
</feature>
<sequence>MSTSHTATIVATVLAAVITAAVSLYIHFDSPEIDVRGTVTETVGADSEQEGSSTSPSMNIADVFIAPINTDMATNFFAEISNSGTETAKDFQLTINFGEATIEKCEVQPSSISRPTESKPLSVQSYNISTLGKDASIYISCAVDLPYFKKIWVGGGNIQYEKSLTYDAYKELKNGDDIGFYEGLLRAVILFFLAMAGFKIVGFLFD</sequence>
<name>A0A0F9T2M5_9ZZZZ</name>
<feature type="transmembrane region" description="Helical" evidence="1">
    <location>
        <begin position="6"/>
        <end position="26"/>
    </location>
</feature>
<evidence type="ECO:0000256" key="1">
    <source>
        <dbReference type="SAM" id="Phobius"/>
    </source>
</evidence>
<keyword evidence="1" id="KW-0812">Transmembrane</keyword>
<reference evidence="2" key="1">
    <citation type="journal article" date="2015" name="Nature">
        <title>Complex archaea that bridge the gap between prokaryotes and eukaryotes.</title>
        <authorList>
            <person name="Spang A."/>
            <person name="Saw J.H."/>
            <person name="Jorgensen S.L."/>
            <person name="Zaremba-Niedzwiedzka K."/>
            <person name="Martijn J."/>
            <person name="Lind A.E."/>
            <person name="van Eijk R."/>
            <person name="Schleper C."/>
            <person name="Guy L."/>
            <person name="Ettema T.J."/>
        </authorList>
    </citation>
    <scope>NUCLEOTIDE SEQUENCE</scope>
</reference>
<dbReference type="EMBL" id="LAZR01001525">
    <property type="protein sequence ID" value="KKN43241.1"/>
    <property type="molecule type" value="Genomic_DNA"/>
</dbReference>
<keyword evidence="1" id="KW-1133">Transmembrane helix</keyword>
<dbReference type="AlphaFoldDB" id="A0A0F9T2M5"/>